<feature type="chain" id="PRO_5017481505" evidence="1">
    <location>
        <begin position="19"/>
        <end position="289"/>
    </location>
</feature>
<gene>
    <name evidence="2" type="ORF">D1610_00615</name>
</gene>
<dbReference type="EMBL" id="QWLV01000001">
    <property type="protein sequence ID" value="RHW18707.1"/>
    <property type="molecule type" value="Genomic_DNA"/>
</dbReference>
<dbReference type="InterPro" id="IPR036514">
    <property type="entry name" value="SGNH_hydro_sf"/>
</dbReference>
<sequence length="289" mass="30885">MLALAAAATLIGAHPAPAPTILFVGNSFTFGALSAVWKYRADTVTDLNGHGVGGVPALFKLFAEQAGLDYQVSLETSPGAGLEWHWRNKAALVDRPWDHVVLQSYSTLDPEKPGDPASLITYSGRFATLFAARNPKVDISLTATWSRPDQTYKATGAWHGKPIQRMALDLRQAYDRAAAQSRPRAEVNPVGQAFNCAIAGGIADPNPYDGTSYGQVDLWAYDHYHASKFGSYLAALTVFARVTGKDPRQLGRDERAASELGIAPETAARLQTAAWQAVQGQDCGGGAKG</sequence>
<evidence type="ECO:0000256" key="1">
    <source>
        <dbReference type="SAM" id="SignalP"/>
    </source>
</evidence>
<organism evidence="2 3">
    <name type="scientific">Sphingomonas gilva</name>
    <dbReference type="NCBI Taxonomy" id="2305907"/>
    <lineage>
        <taxon>Bacteria</taxon>
        <taxon>Pseudomonadati</taxon>
        <taxon>Pseudomonadota</taxon>
        <taxon>Alphaproteobacteria</taxon>
        <taxon>Sphingomonadales</taxon>
        <taxon>Sphingomonadaceae</taxon>
        <taxon>Sphingomonas</taxon>
    </lineage>
</organism>
<name>A0A396RQ54_9SPHN</name>
<dbReference type="AlphaFoldDB" id="A0A396RQ54"/>
<evidence type="ECO:0000313" key="3">
    <source>
        <dbReference type="Proteomes" id="UP000266693"/>
    </source>
</evidence>
<protein>
    <submittedName>
        <fullName evidence="2">PEP-CTERM sorting domain-containing protein</fullName>
    </submittedName>
</protein>
<proteinExistence type="predicted"/>
<reference evidence="2 3" key="1">
    <citation type="submission" date="2018-08" db="EMBL/GenBank/DDBJ databases">
        <title>The multiple taxonomic identification of Sphingomonas gilva.</title>
        <authorList>
            <person name="Zhu D."/>
            <person name="Zheng S."/>
        </authorList>
    </citation>
    <scope>NUCLEOTIDE SEQUENCE [LARGE SCALE GENOMIC DNA]</scope>
    <source>
        <strain evidence="2 3">ZDH117</strain>
    </source>
</reference>
<keyword evidence="3" id="KW-1185">Reference proteome</keyword>
<feature type="signal peptide" evidence="1">
    <location>
        <begin position="1"/>
        <end position="18"/>
    </location>
</feature>
<comment type="caution">
    <text evidence="2">The sequence shown here is derived from an EMBL/GenBank/DDBJ whole genome shotgun (WGS) entry which is preliminary data.</text>
</comment>
<evidence type="ECO:0000313" key="2">
    <source>
        <dbReference type="EMBL" id="RHW18707.1"/>
    </source>
</evidence>
<dbReference type="Proteomes" id="UP000266693">
    <property type="component" value="Unassembled WGS sequence"/>
</dbReference>
<accession>A0A396RQ54</accession>
<dbReference type="Gene3D" id="3.40.50.1110">
    <property type="entry name" value="SGNH hydrolase"/>
    <property type="match status" value="1"/>
</dbReference>
<dbReference type="GO" id="GO:0016788">
    <property type="term" value="F:hydrolase activity, acting on ester bonds"/>
    <property type="evidence" value="ECO:0007669"/>
    <property type="project" value="UniProtKB-ARBA"/>
</dbReference>
<dbReference type="OrthoDB" id="7443339at2"/>
<keyword evidence="1" id="KW-0732">Signal</keyword>